<feature type="domain" description="HTH tetR-type" evidence="5">
    <location>
        <begin position="11"/>
        <end position="71"/>
    </location>
</feature>
<evidence type="ECO:0000313" key="6">
    <source>
        <dbReference type="EMBL" id="QLF69633.1"/>
    </source>
</evidence>
<proteinExistence type="predicted"/>
<dbReference type="PANTHER" id="PTHR47506">
    <property type="entry name" value="TRANSCRIPTIONAL REGULATORY PROTEIN"/>
    <property type="match status" value="1"/>
</dbReference>
<keyword evidence="1" id="KW-0805">Transcription regulation</keyword>
<dbReference type="InterPro" id="IPR036271">
    <property type="entry name" value="Tet_transcr_reg_TetR-rel_C_sf"/>
</dbReference>
<dbReference type="InterPro" id="IPR009057">
    <property type="entry name" value="Homeodomain-like_sf"/>
</dbReference>
<dbReference type="SUPFAM" id="SSF46689">
    <property type="entry name" value="Homeodomain-like"/>
    <property type="match status" value="1"/>
</dbReference>
<evidence type="ECO:0000256" key="4">
    <source>
        <dbReference type="PROSITE-ProRule" id="PRU00335"/>
    </source>
</evidence>
<evidence type="ECO:0000259" key="5">
    <source>
        <dbReference type="PROSITE" id="PS50977"/>
    </source>
</evidence>
<evidence type="ECO:0000313" key="7">
    <source>
        <dbReference type="Proteomes" id="UP000308530"/>
    </source>
</evidence>
<dbReference type="Pfam" id="PF00440">
    <property type="entry name" value="TetR_N"/>
    <property type="match status" value="1"/>
</dbReference>
<sequence>MMMARPKGNGAEVGKRLVAAAGRGFRTGGFGGIGVDALAGEAGLTSGAFYAHFGSKAVAFREAVRDGLQFTLASIQQFQENHGPEWQQHFARFYLGERMDADLPDACIFQTLTPDIARSDLETRQVYSGLLSEIISSLAHGFDGDRDRAWAFWSLLTGAGAMTRATTDAKAREEALQAVLKAALKV</sequence>
<dbReference type="PANTHER" id="PTHR47506:SF7">
    <property type="entry name" value="TRANSCRIPTIONAL REGULATORY PROTEIN"/>
    <property type="match status" value="1"/>
</dbReference>
<name>A0ABX6QM60_9HYPH</name>
<dbReference type="PROSITE" id="PS50977">
    <property type="entry name" value="HTH_TETR_2"/>
    <property type="match status" value="1"/>
</dbReference>
<keyword evidence="2 4" id="KW-0238">DNA-binding</keyword>
<dbReference type="Gene3D" id="1.10.10.60">
    <property type="entry name" value="Homeodomain-like"/>
    <property type="match status" value="1"/>
</dbReference>
<evidence type="ECO:0000256" key="3">
    <source>
        <dbReference type="ARBA" id="ARBA00023163"/>
    </source>
</evidence>
<dbReference type="InterPro" id="IPR001647">
    <property type="entry name" value="HTH_TetR"/>
</dbReference>
<evidence type="ECO:0000256" key="2">
    <source>
        <dbReference type="ARBA" id="ARBA00023125"/>
    </source>
</evidence>
<keyword evidence="7" id="KW-1185">Reference proteome</keyword>
<keyword evidence="3" id="KW-0804">Transcription</keyword>
<evidence type="ECO:0000256" key="1">
    <source>
        <dbReference type="ARBA" id="ARBA00023015"/>
    </source>
</evidence>
<gene>
    <name evidence="6" type="ORF">FE840_008795</name>
</gene>
<feature type="DNA-binding region" description="H-T-H motif" evidence="4">
    <location>
        <begin position="34"/>
        <end position="53"/>
    </location>
</feature>
<dbReference type="Gene3D" id="1.10.357.10">
    <property type="entry name" value="Tetracycline Repressor, domain 2"/>
    <property type="match status" value="1"/>
</dbReference>
<dbReference type="EMBL" id="CP058350">
    <property type="protein sequence ID" value="QLF69633.1"/>
    <property type="molecule type" value="Genomic_DNA"/>
</dbReference>
<dbReference type="RefSeq" id="WP_138285237.1">
    <property type="nucleotide sequence ID" value="NZ_CP058350.1"/>
</dbReference>
<reference evidence="6 7" key="1">
    <citation type="submission" date="2020-06" db="EMBL/GenBank/DDBJ databases">
        <title>Genome sequence of Rhizobium sp strain ADMK78.</title>
        <authorList>
            <person name="Rahi P."/>
        </authorList>
    </citation>
    <scope>NUCLEOTIDE SEQUENCE [LARGE SCALE GENOMIC DNA]</scope>
    <source>
        <strain evidence="6 7">ADMK78</strain>
    </source>
</reference>
<accession>A0ABX6QM60</accession>
<protein>
    <submittedName>
        <fullName evidence="6">TetR/AcrR family transcriptional regulator</fullName>
    </submittedName>
</protein>
<organism evidence="6 7">
    <name type="scientific">Peteryoungia desertarenae</name>
    <dbReference type="NCBI Taxonomy" id="1813451"/>
    <lineage>
        <taxon>Bacteria</taxon>
        <taxon>Pseudomonadati</taxon>
        <taxon>Pseudomonadota</taxon>
        <taxon>Alphaproteobacteria</taxon>
        <taxon>Hyphomicrobiales</taxon>
        <taxon>Rhizobiaceae</taxon>
        <taxon>Peteryoungia</taxon>
    </lineage>
</organism>
<dbReference type="Proteomes" id="UP000308530">
    <property type="component" value="Chromosome"/>
</dbReference>
<dbReference type="SUPFAM" id="SSF48498">
    <property type="entry name" value="Tetracyclin repressor-like, C-terminal domain"/>
    <property type="match status" value="1"/>
</dbReference>